<evidence type="ECO:0000313" key="2">
    <source>
        <dbReference type="Proteomes" id="UP000257109"/>
    </source>
</evidence>
<comment type="caution">
    <text evidence="1">The sequence shown here is derived from an EMBL/GenBank/DDBJ whole genome shotgun (WGS) entry which is preliminary data.</text>
</comment>
<evidence type="ECO:0000313" key="1">
    <source>
        <dbReference type="EMBL" id="RDY08603.1"/>
    </source>
</evidence>
<organism evidence="1 2">
    <name type="scientific">Mucuna pruriens</name>
    <name type="common">Velvet bean</name>
    <name type="synonym">Dolichos pruriens</name>
    <dbReference type="NCBI Taxonomy" id="157652"/>
    <lineage>
        <taxon>Eukaryota</taxon>
        <taxon>Viridiplantae</taxon>
        <taxon>Streptophyta</taxon>
        <taxon>Embryophyta</taxon>
        <taxon>Tracheophyta</taxon>
        <taxon>Spermatophyta</taxon>
        <taxon>Magnoliopsida</taxon>
        <taxon>eudicotyledons</taxon>
        <taxon>Gunneridae</taxon>
        <taxon>Pentapetalae</taxon>
        <taxon>rosids</taxon>
        <taxon>fabids</taxon>
        <taxon>Fabales</taxon>
        <taxon>Fabaceae</taxon>
        <taxon>Papilionoideae</taxon>
        <taxon>50 kb inversion clade</taxon>
        <taxon>NPAAA clade</taxon>
        <taxon>indigoferoid/millettioid clade</taxon>
        <taxon>Phaseoleae</taxon>
        <taxon>Mucuna</taxon>
    </lineage>
</organism>
<feature type="non-terminal residue" evidence="1">
    <location>
        <position position="1"/>
    </location>
</feature>
<dbReference type="Proteomes" id="UP000257109">
    <property type="component" value="Unassembled WGS sequence"/>
</dbReference>
<gene>
    <name evidence="1" type="ORF">CR513_07148</name>
</gene>
<protein>
    <submittedName>
        <fullName evidence="1">Uncharacterized protein</fullName>
    </submittedName>
</protein>
<name>A0A371I0P0_MUCPR</name>
<reference evidence="1" key="1">
    <citation type="submission" date="2018-05" db="EMBL/GenBank/DDBJ databases">
        <title>Draft genome of Mucuna pruriens seed.</title>
        <authorList>
            <person name="Nnadi N.E."/>
            <person name="Vos R."/>
            <person name="Hasami M.H."/>
            <person name="Devisetty U.K."/>
            <person name="Aguiy J.C."/>
        </authorList>
    </citation>
    <scope>NUCLEOTIDE SEQUENCE [LARGE SCALE GENOMIC DNA]</scope>
    <source>
        <strain evidence="1">JCA_2017</strain>
    </source>
</reference>
<keyword evidence="2" id="KW-1185">Reference proteome</keyword>
<accession>A0A371I0P0</accession>
<dbReference type="EMBL" id="QJKJ01001244">
    <property type="protein sequence ID" value="RDY08603.1"/>
    <property type="molecule type" value="Genomic_DNA"/>
</dbReference>
<sequence>MCEASNFALGALLSQRVGKLSYVEWPHKAKSTFKPRLEALSLMDTHRSTRCTLGSQHVFGRKRLPSFASIDFGQRLLTLFVSILKSHLDLTTYTCIIELDS</sequence>
<proteinExistence type="predicted"/>
<dbReference type="AlphaFoldDB" id="A0A371I0P0"/>